<evidence type="ECO:0000256" key="1">
    <source>
        <dbReference type="ARBA" id="ARBA00004549"/>
    </source>
</evidence>
<dbReference type="GO" id="GO:0000425">
    <property type="term" value="P:pexophagy"/>
    <property type="evidence" value="ECO:0007669"/>
    <property type="project" value="InterPro"/>
</dbReference>
<feature type="binding site" evidence="12">
    <location>
        <position position="120"/>
    </location>
    <ligand>
        <name>an acyl-CoA</name>
        <dbReference type="ChEBI" id="CHEBI:58342"/>
    </ligand>
</feature>
<feature type="binding site" evidence="12">
    <location>
        <begin position="75"/>
        <end position="79"/>
    </location>
    <ligand>
        <name>an acyl-CoA</name>
        <dbReference type="ChEBI" id="CHEBI:58342"/>
    </ligand>
</feature>
<feature type="transmembrane region" description="Helical" evidence="14">
    <location>
        <begin position="507"/>
        <end position="527"/>
    </location>
</feature>
<feature type="domain" description="ACB" evidence="15">
    <location>
        <begin position="44"/>
        <end position="133"/>
    </location>
</feature>
<dbReference type="InterPro" id="IPR022408">
    <property type="entry name" value="Acyl-CoA-binding_prot_CS"/>
</dbReference>
<gene>
    <name evidence="17" type="primary">ACBD5</name>
</gene>
<keyword evidence="4" id="KW-0813">Transport</keyword>
<organism evidence="16 17">
    <name type="scientific">Tursiops truncatus</name>
    <name type="common">Atlantic bottle-nosed dolphin</name>
    <name type="synonym">Delphinus truncatus</name>
    <dbReference type="NCBI Taxonomy" id="9739"/>
    <lineage>
        <taxon>Eukaryota</taxon>
        <taxon>Metazoa</taxon>
        <taxon>Chordata</taxon>
        <taxon>Craniata</taxon>
        <taxon>Vertebrata</taxon>
        <taxon>Euteleostomi</taxon>
        <taxon>Mammalia</taxon>
        <taxon>Eutheria</taxon>
        <taxon>Laurasiatheria</taxon>
        <taxon>Artiodactyla</taxon>
        <taxon>Whippomorpha</taxon>
        <taxon>Cetacea</taxon>
        <taxon>Odontoceti</taxon>
        <taxon>Delphinidae</taxon>
        <taxon>Tursiops</taxon>
    </lineage>
</organism>
<dbReference type="InterPro" id="IPR035984">
    <property type="entry name" value="Acyl-CoA-binding_sf"/>
</dbReference>
<dbReference type="PROSITE" id="PS00880">
    <property type="entry name" value="ACB_1"/>
    <property type="match status" value="1"/>
</dbReference>
<comment type="function">
    <text evidence="11">Acyl-CoA binding protein which acts as the peroxisome receptor for pexophagy but is dispensable for aggrephagy and nonselective autophagy. Binds medium- and long-chain acyl-CoA esters.</text>
</comment>
<keyword evidence="5 14" id="KW-0812">Transmembrane</keyword>
<dbReference type="Proteomes" id="UP000245320">
    <property type="component" value="Chromosome 2"/>
</dbReference>
<dbReference type="AlphaFoldDB" id="A0A2U3V7U0"/>
<evidence type="ECO:0000313" key="16">
    <source>
        <dbReference type="Proteomes" id="UP000245320"/>
    </source>
</evidence>
<feature type="compositionally biased region" description="Basic and acidic residues" evidence="13">
    <location>
        <begin position="434"/>
        <end position="444"/>
    </location>
</feature>
<comment type="similarity">
    <text evidence="2">Belongs to the ATG37 family.</text>
</comment>
<dbReference type="CDD" id="cd00435">
    <property type="entry name" value="ACBP"/>
    <property type="match status" value="1"/>
</dbReference>
<name>A0A2U3V7U0_TURTR</name>
<dbReference type="PRINTS" id="PR00689">
    <property type="entry name" value="ACOABINDINGP"/>
</dbReference>
<dbReference type="FunCoup" id="A0A2U3V7U0">
    <property type="interactions" value="1249"/>
</dbReference>
<evidence type="ECO:0000256" key="14">
    <source>
        <dbReference type="SAM" id="Phobius"/>
    </source>
</evidence>
<reference evidence="17" key="1">
    <citation type="submission" date="2025-08" db="UniProtKB">
        <authorList>
            <consortium name="RefSeq"/>
        </authorList>
    </citation>
    <scope>IDENTIFICATION</scope>
    <source>
        <tissue evidence="17">Spleen</tissue>
    </source>
</reference>
<keyword evidence="8" id="KW-0175">Coiled coil</keyword>
<protein>
    <recommendedName>
        <fullName evidence="3">Acyl-CoA-binding domain-containing protein 5</fullName>
    </recommendedName>
</protein>
<dbReference type="CTD" id="91452"/>
<dbReference type="GO" id="GO:0000062">
    <property type="term" value="F:fatty-acyl-CoA binding"/>
    <property type="evidence" value="ECO:0007669"/>
    <property type="project" value="InterPro"/>
</dbReference>
<keyword evidence="6 14" id="KW-1133">Transmembrane helix</keyword>
<sequence length="535" mass="59909">MLFLSFHAGSWERWCCCCCLIPADRPWDRGRRWRLEMADTRSVHETRFEAAVKVIQSLPKNGSFQPTNEMMLKFYSFYKQATEGPCKLSRPGFWDPIGRYKWDAWSSLGDMTKEEAMIAYVEEMKKILETMPMTEKVEELLHVIGPFYEIIEDKKSGRSSDLTSVRVEKISKYLEDLGNVLTSTPNAKTLNGKAESSDSGAESEEEEAQEGVKGAEQSDSDKKMMKKSADHKNLEIVVTNGYEKDSFVQGVQNDIHASPSLNGRGAETVKSADQNLEQTEETAVCVHQDVNDDHVEDVSAIQHLTSDSDSEVYCDSMEQFGQEESSDSFTSNNGPFRYYLGGNPSQPLESSGFPEDVQVSPGNGNRGDTQAAAVEGKGEVKHGGEDGGNNSGAPHREKRAGESEEFSNVRRGRGHRMQHLSEGSKGRQVGSGGDGERWGSDRGSRGSLNEQIALVLMRLQEDMQNVLQRLHKLETLTASQAKSSALQTSNQPPSLRPSWWPFEMSPGALIFAIIWPFIAQWLVHLYYQRRRRKLN</sequence>
<dbReference type="FunFam" id="1.20.80.10:FF:000010">
    <property type="entry name" value="Acyl-CoA-binding domain-containing protein 5"/>
    <property type="match status" value="1"/>
</dbReference>
<keyword evidence="10 14" id="KW-0472">Membrane</keyword>
<proteinExistence type="inferred from homology"/>
<dbReference type="PANTHER" id="PTHR23310">
    <property type="entry name" value="ACYL-COA-BINDING PROTEIN, ACBP"/>
    <property type="match status" value="1"/>
</dbReference>
<evidence type="ECO:0000256" key="10">
    <source>
        <dbReference type="ARBA" id="ARBA00023136"/>
    </source>
</evidence>
<dbReference type="GeneID" id="101316520"/>
<dbReference type="InParanoid" id="A0A2U3V7U0"/>
<evidence type="ECO:0000313" key="17">
    <source>
        <dbReference type="RefSeq" id="XP_004326068.2"/>
    </source>
</evidence>
<dbReference type="SUPFAM" id="SSF47027">
    <property type="entry name" value="Acyl-CoA binding protein"/>
    <property type="match status" value="1"/>
</dbReference>
<evidence type="ECO:0000256" key="9">
    <source>
        <dbReference type="ARBA" id="ARBA00023121"/>
    </source>
</evidence>
<evidence type="ECO:0000256" key="4">
    <source>
        <dbReference type="ARBA" id="ARBA00022448"/>
    </source>
</evidence>
<feature type="compositionally biased region" description="Basic and acidic residues" evidence="13">
    <location>
        <begin position="376"/>
        <end position="385"/>
    </location>
</feature>
<dbReference type="InterPro" id="IPR016347">
    <property type="entry name" value="ACBD5"/>
</dbReference>
<evidence type="ECO:0000256" key="11">
    <source>
        <dbReference type="ARBA" id="ARBA00025481"/>
    </source>
</evidence>
<comment type="subcellular location">
    <subcellularLocation>
        <location evidence="1">Peroxisome membrane</location>
        <topology evidence="1">Single-pass membrane protein</topology>
    </subcellularLocation>
</comment>
<dbReference type="InterPro" id="IPR014352">
    <property type="entry name" value="FERM/acyl-CoA-bd_prot_sf"/>
</dbReference>
<evidence type="ECO:0000256" key="8">
    <source>
        <dbReference type="ARBA" id="ARBA00023054"/>
    </source>
</evidence>
<evidence type="ECO:0000256" key="5">
    <source>
        <dbReference type="ARBA" id="ARBA00022692"/>
    </source>
</evidence>
<evidence type="ECO:0000256" key="3">
    <source>
        <dbReference type="ARBA" id="ARBA00018418"/>
    </source>
</evidence>
<feature type="binding site" evidence="12">
    <location>
        <position position="101"/>
    </location>
    <ligand>
        <name>an acyl-CoA</name>
        <dbReference type="ChEBI" id="CHEBI:58342"/>
    </ligand>
</feature>
<evidence type="ECO:0000256" key="6">
    <source>
        <dbReference type="ARBA" id="ARBA00022989"/>
    </source>
</evidence>
<evidence type="ECO:0000259" key="15">
    <source>
        <dbReference type="PROSITE" id="PS51228"/>
    </source>
</evidence>
<dbReference type="GO" id="GO:0006631">
    <property type="term" value="P:fatty acid metabolic process"/>
    <property type="evidence" value="ECO:0007669"/>
    <property type="project" value="TreeGrafter"/>
</dbReference>
<feature type="binding site" evidence="12">
    <location>
        <begin position="55"/>
        <end position="64"/>
    </location>
    <ligand>
        <name>an acyl-CoA</name>
        <dbReference type="ChEBI" id="CHEBI:58342"/>
    </ligand>
</feature>
<dbReference type="Pfam" id="PF00887">
    <property type="entry name" value="ACBP"/>
    <property type="match status" value="1"/>
</dbReference>
<dbReference type="PANTHER" id="PTHR23310:SF6">
    <property type="entry name" value="ACYL-COA-BINDING DOMAIN-CONTAINING PROTEIN 5"/>
    <property type="match status" value="1"/>
</dbReference>
<dbReference type="GO" id="GO:0005778">
    <property type="term" value="C:peroxisomal membrane"/>
    <property type="evidence" value="ECO:0007669"/>
    <property type="project" value="UniProtKB-SubCell"/>
</dbReference>
<feature type="compositionally biased region" description="Basic and acidic residues" evidence="13">
    <location>
        <begin position="219"/>
        <end position="229"/>
    </location>
</feature>
<accession>A0A2U3V7U0</accession>
<evidence type="ECO:0000256" key="13">
    <source>
        <dbReference type="SAM" id="MobiDB-lite"/>
    </source>
</evidence>
<dbReference type="PROSITE" id="PS51228">
    <property type="entry name" value="ACB_2"/>
    <property type="match status" value="1"/>
</dbReference>
<keyword evidence="9" id="KW-0446">Lipid-binding</keyword>
<dbReference type="InterPro" id="IPR000582">
    <property type="entry name" value="Acyl-CoA-binding_protein"/>
</dbReference>
<dbReference type="Gene3D" id="1.20.80.10">
    <property type="match status" value="1"/>
</dbReference>
<evidence type="ECO:0000256" key="12">
    <source>
        <dbReference type="PIRSR" id="PIRSR002412-1"/>
    </source>
</evidence>
<keyword evidence="7" id="KW-0072">Autophagy</keyword>
<evidence type="ECO:0000256" key="7">
    <source>
        <dbReference type="ARBA" id="ARBA00023006"/>
    </source>
</evidence>
<dbReference type="OrthoDB" id="71307at2759"/>
<feature type="region of interest" description="Disordered" evidence="13">
    <location>
        <begin position="184"/>
        <end position="229"/>
    </location>
</feature>
<dbReference type="PIRSF" id="PIRSF002412">
    <property type="entry name" value="MA_DBI"/>
    <property type="match status" value="1"/>
</dbReference>
<feature type="region of interest" description="Disordered" evidence="13">
    <location>
        <begin position="321"/>
        <end position="445"/>
    </location>
</feature>
<evidence type="ECO:0000256" key="2">
    <source>
        <dbReference type="ARBA" id="ARBA00010310"/>
    </source>
</evidence>
<dbReference type="RefSeq" id="XP_004326068.2">
    <property type="nucleotide sequence ID" value="XM_004326020.3"/>
</dbReference>
<keyword evidence="16" id="KW-1185">Reference proteome</keyword>